<evidence type="ECO:0000256" key="7">
    <source>
        <dbReference type="ARBA" id="ARBA00022989"/>
    </source>
</evidence>
<evidence type="ECO:0000256" key="1">
    <source>
        <dbReference type="ARBA" id="ARBA00004162"/>
    </source>
</evidence>
<dbReference type="RefSeq" id="WP_345480349.1">
    <property type="nucleotide sequence ID" value="NZ_BAABLP010000002.1"/>
</dbReference>
<protein>
    <recommendedName>
        <fullName evidence="14">Preprotein translocase subunit YajC</fullName>
    </recommendedName>
</protein>
<evidence type="ECO:0000313" key="13">
    <source>
        <dbReference type="Proteomes" id="UP001500121"/>
    </source>
</evidence>
<comment type="caution">
    <text evidence="12">The sequence shown here is derived from an EMBL/GenBank/DDBJ whole genome shotgun (WGS) entry which is preliminary data.</text>
</comment>
<evidence type="ECO:0000256" key="10">
    <source>
        <dbReference type="SAM" id="MobiDB-lite"/>
    </source>
</evidence>
<keyword evidence="4" id="KW-1003">Cell membrane</keyword>
<organism evidence="12 13">
    <name type="scientific">Amnibacterium soli</name>
    <dbReference type="NCBI Taxonomy" id="1282736"/>
    <lineage>
        <taxon>Bacteria</taxon>
        <taxon>Bacillati</taxon>
        <taxon>Actinomycetota</taxon>
        <taxon>Actinomycetes</taxon>
        <taxon>Micrococcales</taxon>
        <taxon>Microbacteriaceae</taxon>
        <taxon>Amnibacterium</taxon>
    </lineage>
</organism>
<comment type="subcellular location">
    <subcellularLocation>
        <location evidence="1">Cell membrane</location>
        <topology evidence="1">Single-pass membrane protein</topology>
    </subcellularLocation>
</comment>
<dbReference type="Proteomes" id="UP001500121">
    <property type="component" value="Unassembled WGS sequence"/>
</dbReference>
<evidence type="ECO:0000256" key="8">
    <source>
        <dbReference type="ARBA" id="ARBA00023010"/>
    </source>
</evidence>
<dbReference type="SMART" id="SM01323">
    <property type="entry name" value="YajC"/>
    <property type="match status" value="1"/>
</dbReference>
<comment type="similarity">
    <text evidence="2">Belongs to the YajC family.</text>
</comment>
<dbReference type="InterPro" id="IPR003849">
    <property type="entry name" value="Preprotein_translocase_YajC"/>
</dbReference>
<keyword evidence="5 11" id="KW-0812">Transmembrane</keyword>
<evidence type="ECO:0000256" key="3">
    <source>
        <dbReference type="ARBA" id="ARBA00022448"/>
    </source>
</evidence>
<evidence type="ECO:0000256" key="4">
    <source>
        <dbReference type="ARBA" id="ARBA00022475"/>
    </source>
</evidence>
<dbReference type="Pfam" id="PF02699">
    <property type="entry name" value="YajC"/>
    <property type="match status" value="1"/>
</dbReference>
<evidence type="ECO:0000256" key="2">
    <source>
        <dbReference type="ARBA" id="ARBA00006742"/>
    </source>
</evidence>
<accession>A0ABP8Z1F1</accession>
<keyword evidence="8" id="KW-0811">Translocation</keyword>
<evidence type="ECO:0000256" key="6">
    <source>
        <dbReference type="ARBA" id="ARBA00022927"/>
    </source>
</evidence>
<evidence type="ECO:0000256" key="9">
    <source>
        <dbReference type="ARBA" id="ARBA00023136"/>
    </source>
</evidence>
<feature type="transmembrane region" description="Helical" evidence="11">
    <location>
        <begin position="6"/>
        <end position="23"/>
    </location>
</feature>
<dbReference type="PANTHER" id="PTHR33909:SF1">
    <property type="entry name" value="SEC TRANSLOCON ACCESSORY COMPLEX SUBUNIT YAJC"/>
    <property type="match status" value="1"/>
</dbReference>
<evidence type="ECO:0000256" key="5">
    <source>
        <dbReference type="ARBA" id="ARBA00022692"/>
    </source>
</evidence>
<keyword evidence="7 11" id="KW-1133">Transmembrane helix</keyword>
<feature type="region of interest" description="Disordered" evidence="10">
    <location>
        <begin position="92"/>
        <end position="136"/>
    </location>
</feature>
<reference evidence="13" key="1">
    <citation type="journal article" date="2019" name="Int. J. Syst. Evol. Microbiol.">
        <title>The Global Catalogue of Microorganisms (GCM) 10K type strain sequencing project: providing services to taxonomists for standard genome sequencing and annotation.</title>
        <authorList>
            <consortium name="The Broad Institute Genomics Platform"/>
            <consortium name="The Broad Institute Genome Sequencing Center for Infectious Disease"/>
            <person name="Wu L."/>
            <person name="Ma J."/>
        </authorList>
    </citation>
    <scope>NUCLEOTIDE SEQUENCE [LARGE SCALE GENOMIC DNA]</scope>
    <source>
        <strain evidence="13">JCM 19015</strain>
    </source>
</reference>
<keyword evidence="13" id="KW-1185">Reference proteome</keyword>
<evidence type="ECO:0000313" key="12">
    <source>
        <dbReference type="EMBL" id="GAA4743688.1"/>
    </source>
</evidence>
<dbReference type="PANTHER" id="PTHR33909">
    <property type="entry name" value="SEC TRANSLOCON ACCESSORY COMPLEX SUBUNIT YAJC"/>
    <property type="match status" value="1"/>
</dbReference>
<name>A0ABP8Z1F1_9MICO</name>
<keyword evidence="3" id="KW-0813">Transport</keyword>
<proteinExistence type="inferred from homology"/>
<evidence type="ECO:0008006" key="14">
    <source>
        <dbReference type="Google" id="ProtNLM"/>
    </source>
</evidence>
<sequence length="136" mass="14338">MDPNTAQLLFFGVIIVVIIGLMFRNGRKRQRTAQEMTTGLQPGAEIMTSSGIFGTITAVDDAENKITLQTGPNSELTVHRQAVGRIVTPVAQDGTQLNGDPVVLDDAAADPTFGERATAVDPTTEDPTRRSGGAAS</sequence>
<dbReference type="EMBL" id="BAABLP010000002">
    <property type="protein sequence ID" value="GAA4743688.1"/>
    <property type="molecule type" value="Genomic_DNA"/>
</dbReference>
<gene>
    <name evidence="12" type="ORF">GCM10025783_14130</name>
</gene>
<keyword evidence="6" id="KW-0653">Protein transport</keyword>
<keyword evidence="9 11" id="KW-0472">Membrane</keyword>
<evidence type="ECO:0000256" key="11">
    <source>
        <dbReference type="SAM" id="Phobius"/>
    </source>
</evidence>
<dbReference type="NCBIfam" id="TIGR00739">
    <property type="entry name" value="yajC"/>
    <property type="match status" value="1"/>
</dbReference>